<accession>A0A7C1BCG6</accession>
<protein>
    <submittedName>
        <fullName evidence="1">Uncharacterized protein</fullName>
    </submittedName>
</protein>
<name>A0A7C1BCG6_UNCW3</name>
<comment type="caution">
    <text evidence="1">The sequence shown here is derived from an EMBL/GenBank/DDBJ whole genome shotgun (WGS) entry which is preliminary data.</text>
</comment>
<gene>
    <name evidence="1" type="ORF">ENG67_05665</name>
</gene>
<evidence type="ECO:0000313" key="1">
    <source>
        <dbReference type="EMBL" id="HDM90670.1"/>
    </source>
</evidence>
<dbReference type="EMBL" id="DRBW01000208">
    <property type="protein sequence ID" value="HDM90670.1"/>
    <property type="molecule type" value="Genomic_DNA"/>
</dbReference>
<reference evidence="1" key="1">
    <citation type="journal article" date="2020" name="mSystems">
        <title>Genome- and Community-Level Interaction Insights into Carbon Utilization and Element Cycling Functions of Hydrothermarchaeota in Hydrothermal Sediment.</title>
        <authorList>
            <person name="Zhou Z."/>
            <person name="Liu Y."/>
            <person name="Xu W."/>
            <person name="Pan J."/>
            <person name="Luo Z.H."/>
            <person name="Li M."/>
        </authorList>
    </citation>
    <scope>NUCLEOTIDE SEQUENCE [LARGE SCALE GENOMIC DNA]</scope>
    <source>
        <strain evidence="1">HyVt-237</strain>
    </source>
</reference>
<dbReference type="AlphaFoldDB" id="A0A7C1BCG6"/>
<organism evidence="1">
    <name type="scientific">candidate division WOR-3 bacterium</name>
    <dbReference type="NCBI Taxonomy" id="2052148"/>
    <lineage>
        <taxon>Bacteria</taxon>
        <taxon>Bacteria division WOR-3</taxon>
    </lineage>
</organism>
<proteinExistence type="predicted"/>
<dbReference type="Proteomes" id="UP000885931">
    <property type="component" value="Unassembled WGS sequence"/>
</dbReference>
<sequence>MPLFRATDGSVIIPVYASAGEEWESLQFQVDLCRCRGELMIDSVTLSGHGKMTTFWDRGAGKFDVRMECYPRSDEASGEGNMRSLAIGIEARRGYIVPVNDEIICIIWAHVRHGRDSLPMAIDSVLSCEPREEISCGFLDARGEFHKAHMEGGVIVREF</sequence>